<comment type="subcellular location">
    <subcellularLocation>
        <location evidence="1">Cell membrane</location>
        <topology evidence="1">Lipid-anchor</topology>
        <topology evidence="1">GPI-anchor</topology>
    </subcellularLocation>
</comment>
<accession>A0AAQ3JN72</accession>
<dbReference type="SMART" id="SM00554">
    <property type="entry name" value="FAS1"/>
    <property type="match status" value="1"/>
</dbReference>
<dbReference type="AlphaFoldDB" id="A0AAQ3JN72"/>
<keyword evidence="4" id="KW-0336">GPI-anchor</keyword>
<evidence type="ECO:0000313" key="10">
    <source>
        <dbReference type="EMBL" id="WOK92006.1"/>
    </source>
</evidence>
<dbReference type="InterPro" id="IPR000782">
    <property type="entry name" value="FAS1_domain"/>
</dbReference>
<dbReference type="PROSITE" id="PS50213">
    <property type="entry name" value="FAS1"/>
    <property type="match status" value="1"/>
</dbReference>
<organism evidence="10 11">
    <name type="scientific">Canna indica</name>
    <name type="common">Indian-shot</name>
    <dbReference type="NCBI Taxonomy" id="4628"/>
    <lineage>
        <taxon>Eukaryota</taxon>
        <taxon>Viridiplantae</taxon>
        <taxon>Streptophyta</taxon>
        <taxon>Embryophyta</taxon>
        <taxon>Tracheophyta</taxon>
        <taxon>Spermatophyta</taxon>
        <taxon>Magnoliopsida</taxon>
        <taxon>Liliopsida</taxon>
        <taxon>Zingiberales</taxon>
        <taxon>Cannaceae</taxon>
        <taxon>Canna</taxon>
    </lineage>
</organism>
<evidence type="ECO:0000256" key="1">
    <source>
        <dbReference type="ARBA" id="ARBA00004609"/>
    </source>
</evidence>
<keyword evidence="3" id="KW-1003">Cell membrane</keyword>
<evidence type="ECO:0000256" key="3">
    <source>
        <dbReference type="ARBA" id="ARBA00022475"/>
    </source>
</evidence>
<dbReference type="SUPFAM" id="SSF82153">
    <property type="entry name" value="FAS1 domain"/>
    <property type="match status" value="2"/>
</dbReference>
<proteinExistence type="inferred from homology"/>
<feature type="region of interest" description="Disordered" evidence="8">
    <location>
        <begin position="326"/>
        <end position="347"/>
    </location>
</feature>
<protein>
    <submittedName>
        <fullName evidence="10">Fasciclin-like arabinogalactan protein 7</fullName>
    </submittedName>
</protein>
<dbReference type="PANTHER" id="PTHR32077:SF3">
    <property type="entry name" value="FASCICLIN-LIKE ARABINOGALACTAN PROTEIN 7"/>
    <property type="match status" value="1"/>
</dbReference>
<reference evidence="10 11" key="1">
    <citation type="submission" date="2023-10" db="EMBL/GenBank/DDBJ databases">
        <title>Chromosome-scale genome assembly provides insights into flower coloration mechanisms of Canna indica.</title>
        <authorList>
            <person name="Li C."/>
        </authorList>
    </citation>
    <scope>NUCLEOTIDE SEQUENCE [LARGE SCALE GENOMIC DNA]</scope>
    <source>
        <tissue evidence="10">Flower</tissue>
    </source>
</reference>
<gene>
    <name evidence="10" type="ORF">Cni_G00697</name>
</gene>
<dbReference type="PANTHER" id="PTHR32077">
    <property type="entry name" value="FASCICLIN-LIKE ARABINOGALACTAN PROTEIN"/>
    <property type="match status" value="1"/>
</dbReference>
<comment type="similarity">
    <text evidence="2">Belongs to the fasciclin-like AGP family.</text>
</comment>
<evidence type="ECO:0000256" key="5">
    <source>
        <dbReference type="ARBA" id="ARBA00022729"/>
    </source>
</evidence>
<evidence type="ECO:0000256" key="6">
    <source>
        <dbReference type="ARBA" id="ARBA00023136"/>
    </source>
</evidence>
<dbReference type="GO" id="GO:0098552">
    <property type="term" value="C:side of membrane"/>
    <property type="evidence" value="ECO:0007669"/>
    <property type="project" value="UniProtKB-KW"/>
</dbReference>
<dbReference type="Pfam" id="PF02469">
    <property type="entry name" value="Fasciclin"/>
    <property type="match status" value="1"/>
</dbReference>
<evidence type="ECO:0000256" key="2">
    <source>
        <dbReference type="ARBA" id="ARBA00007843"/>
    </source>
</evidence>
<dbReference type="InterPro" id="IPR045003">
    <property type="entry name" value="FLA_A"/>
</dbReference>
<dbReference type="Gene3D" id="2.30.180.10">
    <property type="entry name" value="FAS1 domain"/>
    <property type="match status" value="1"/>
</dbReference>
<evidence type="ECO:0000256" key="4">
    <source>
        <dbReference type="ARBA" id="ARBA00022622"/>
    </source>
</evidence>
<keyword evidence="4" id="KW-0325">Glycoprotein</keyword>
<evidence type="ECO:0000256" key="7">
    <source>
        <dbReference type="ARBA" id="ARBA00024686"/>
    </source>
</evidence>
<keyword evidence="6" id="KW-0472">Membrane</keyword>
<dbReference type="EMBL" id="CP136890">
    <property type="protein sequence ID" value="WOK92006.1"/>
    <property type="molecule type" value="Genomic_DNA"/>
</dbReference>
<evidence type="ECO:0000256" key="8">
    <source>
        <dbReference type="SAM" id="MobiDB-lite"/>
    </source>
</evidence>
<keyword evidence="5" id="KW-0732">Signal</keyword>
<keyword evidence="4" id="KW-0449">Lipoprotein</keyword>
<sequence>MGIKHEIDGAGRKERAASHVVCFQTFVQAVLYTWFYQSVLLQLHGPTPAALFLPPSPAPAPAPHFVNLTDLLSLAGPFHTFLHYFLETQAMDTLRSEPGKQHQTRHHHLQFVPKDSAFASLNQTFVQAVLYTWFYQSVLLQLHGPTPAALFLPPSPAPAPAPHFVNLTDLLSLAGPFHTFLHYLLETQAMDTLRSEPGKQHQTRHHHLQFVPKDSAFASLNVSDIGSLTQDQLRTLLLYHVLPDYHSLSEFKNLSKLNHVSTCAGGRYVLNVTDTSGRINIGSSWTKNAEIASSVYSTALVAVYEIDGILLPLGLFSSDPHLAPAPGPAPAAKKGSDVAPTGGPAPESSTYQWWIFMRRRRWFNLESLFLDSFWCFDACYNAM</sequence>
<feature type="domain" description="FAS1" evidence="9">
    <location>
        <begin position="164"/>
        <end position="310"/>
    </location>
</feature>
<evidence type="ECO:0000259" key="9">
    <source>
        <dbReference type="PROSITE" id="PS50213"/>
    </source>
</evidence>
<name>A0AAQ3JN72_9LILI</name>
<dbReference type="InterPro" id="IPR036378">
    <property type="entry name" value="FAS1_dom_sf"/>
</dbReference>
<dbReference type="GO" id="GO:0009834">
    <property type="term" value="P:plant-type secondary cell wall biogenesis"/>
    <property type="evidence" value="ECO:0007669"/>
    <property type="project" value="TreeGrafter"/>
</dbReference>
<comment type="function">
    <text evidence="7">May be a cell surface adhesion protein.</text>
</comment>
<evidence type="ECO:0000313" key="11">
    <source>
        <dbReference type="Proteomes" id="UP001327560"/>
    </source>
</evidence>
<dbReference type="GO" id="GO:0005886">
    <property type="term" value="C:plasma membrane"/>
    <property type="evidence" value="ECO:0007669"/>
    <property type="project" value="UniProtKB-SubCell"/>
</dbReference>
<keyword evidence="11" id="KW-1185">Reference proteome</keyword>
<dbReference type="Proteomes" id="UP001327560">
    <property type="component" value="Chromosome 1"/>
</dbReference>